<dbReference type="PANTHER" id="PTHR16138">
    <property type="entry name" value="MYCOPHENOLIC ACID ACYL-GLUCURONIDE ESTERASE, MITOCHONDRIAL"/>
    <property type="match status" value="1"/>
</dbReference>
<dbReference type="InterPro" id="IPR022742">
    <property type="entry name" value="Hydrolase_4"/>
</dbReference>
<dbReference type="Gene3D" id="3.40.50.1820">
    <property type="entry name" value="alpha/beta hydrolase"/>
    <property type="match status" value="1"/>
</dbReference>
<evidence type="ECO:0000313" key="4">
    <source>
        <dbReference type="Proteomes" id="UP000626026"/>
    </source>
</evidence>
<keyword evidence="1 3" id="KW-0378">Hydrolase</keyword>
<comment type="caution">
    <text evidence="3">The sequence shown here is derived from an EMBL/GenBank/DDBJ whole genome shotgun (WGS) entry which is preliminary data.</text>
</comment>
<dbReference type="InterPro" id="IPR052382">
    <property type="entry name" value="ABHD10_acyl-thioesterase"/>
</dbReference>
<dbReference type="GO" id="GO:0016787">
    <property type="term" value="F:hydrolase activity"/>
    <property type="evidence" value="ECO:0007669"/>
    <property type="project" value="UniProtKB-KW"/>
</dbReference>
<gene>
    <name evidence="3" type="ORF">IBL26_23575</name>
</gene>
<dbReference type="Proteomes" id="UP000626026">
    <property type="component" value="Unassembled WGS sequence"/>
</dbReference>
<sequence length="254" mass="27255">MTVEHTGRLDRGDGIELAWAALPGDGPTVVFLGGFRSDMEGTKALALREFCARQGRAFLRLDYSGHGVSGGRFEDGCIGEWADDAAKVIDTQAPGPVVLVGSSMGGWIALLLARRWSARVRGLLGIAAAPDFTSRLMEPGFTEAQRAELARHGLVLEPNPYGEPVPITAKLLRDGRTQSVLDRPLPFAGPVRLLQGMRDAEVPWQTATDLAAHLDAHDVRILLVKDGDHRLSRPEDLALLDETLAGLLGLVKGG</sequence>
<feature type="domain" description="Serine aminopeptidase S33" evidence="2">
    <location>
        <begin position="29"/>
        <end position="136"/>
    </location>
</feature>
<keyword evidence="4" id="KW-1185">Reference proteome</keyword>
<dbReference type="RefSeq" id="WP_187786962.1">
    <property type="nucleotide sequence ID" value="NZ_JACTVA010000075.1"/>
</dbReference>
<organism evidence="3 4">
    <name type="scientific">Teichococcus aerophilus</name>
    <dbReference type="NCBI Taxonomy" id="1224513"/>
    <lineage>
        <taxon>Bacteria</taxon>
        <taxon>Pseudomonadati</taxon>
        <taxon>Pseudomonadota</taxon>
        <taxon>Alphaproteobacteria</taxon>
        <taxon>Acetobacterales</taxon>
        <taxon>Roseomonadaceae</taxon>
        <taxon>Roseomonas</taxon>
    </lineage>
</organism>
<protein>
    <submittedName>
        <fullName evidence="3">Alpha/beta fold hydrolase</fullName>
    </submittedName>
</protein>
<dbReference type="EMBL" id="JACTVA010000075">
    <property type="protein sequence ID" value="MBC9209838.1"/>
    <property type="molecule type" value="Genomic_DNA"/>
</dbReference>
<evidence type="ECO:0000259" key="2">
    <source>
        <dbReference type="Pfam" id="PF12146"/>
    </source>
</evidence>
<dbReference type="Pfam" id="PF12146">
    <property type="entry name" value="Hydrolase_4"/>
    <property type="match status" value="1"/>
</dbReference>
<dbReference type="InterPro" id="IPR029058">
    <property type="entry name" value="AB_hydrolase_fold"/>
</dbReference>
<dbReference type="PANTHER" id="PTHR16138:SF7">
    <property type="entry name" value="PALMITOYL-PROTEIN THIOESTERASE ABHD10, MITOCHONDRIAL"/>
    <property type="match status" value="1"/>
</dbReference>
<reference evidence="3 4" key="1">
    <citation type="journal article" date="2013" name="Int. J. Syst. Evol. Microbiol.">
        <title>Roseomonas aerophila sp. nov., isolated from air.</title>
        <authorList>
            <person name="Kim S.J."/>
            <person name="Weon H.Y."/>
            <person name="Ahn J.H."/>
            <person name="Hong S.B."/>
            <person name="Seok S.J."/>
            <person name="Whang K.S."/>
            <person name="Kwon S.W."/>
        </authorList>
    </citation>
    <scope>NUCLEOTIDE SEQUENCE [LARGE SCALE GENOMIC DNA]</scope>
    <source>
        <strain evidence="3 4">NBRC 108923</strain>
    </source>
</reference>
<name>A0ABR7RTX6_9PROT</name>
<evidence type="ECO:0000256" key="1">
    <source>
        <dbReference type="ARBA" id="ARBA00022801"/>
    </source>
</evidence>
<evidence type="ECO:0000313" key="3">
    <source>
        <dbReference type="EMBL" id="MBC9209838.1"/>
    </source>
</evidence>
<proteinExistence type="predicted"/>
<dbReference type="SUPFAM" id="SSF53474">
    <property type="entry name" value="alpha/beta-Hydrolases"/>
    <property type="match status" value="1"/>
</dbReference>
<accession>A0ABR7RTX6</accession>